<dbReference type="PANTHER" id="PTHR45661:SF3">
    <property type="entry name" value="IG-LIKE DOMAIN-CONTAINING PROTEIN"/>
    <property type="match status" value="1"/>
</dbReference>
<dbReference type="InterPro" id="IPR026906">
    <property type="entry name" value="LRR_5"/>
</dbReference>
<name>A0ABR2HI70_9EUKA</name>
<evidence type="ECO:0000256" key="1">
    <source>
        <dbReference type="SAM" id="Coils"/>
    </source>
</evidence>
<sequence>MSNANSNQDDLNFFLYEGNEYSYDLLKCSQNSKYLYEHINEYKNKKRTNILNEKKSFNFPGAFINTFISLCSKEATAELINEDNVIILSYLAQKYEVPHLIADTDQFISDKYDNLVTQLYSIHYDPQDYRNDKYIEILSEHFPKYLQDDRLFTVPIPILRKSLALHFKNRDNQQKSKNIVNFLFKCLDKIGTKASILFTTLTFGNLNFLEKLNNDYFDVFDPQLLFTFNTIQSNKNNENNQELNELIGRIDQIETKINNISTNLKQIDQKHNGNHANLKRKLDTIKQEVDSNNASVNCKLLSFGQCLKNQLEKINPSLDSKINSIYKKYAEHQSKIDDINNSNNVRMKSIEDELQKSQSNQRQIIDELQQLKEKIDQLDGVVFDCAEVTAFTENDDCCVFNKLDLETQMLIFDRLLAKNRNDGMIVDIHNLLQYLSDQHKNSKYSNDRGSSIFINKKKKQIGITPFMTHILFENGKLNKHDFRSRIDNFEDFWIETQYPSNDFKSISGFPDKNIHMKVCITKINDNDQSMQGNNCVQYATIMPSVGRICDWFFHGCKLLKCVVISSSVTEIGENAFYKCAHLKSIVIPSSVTIIGANCFAGCSSLEEVVIPPSVTRIEDCTFTACVSLKKVTIPSLVVFIGRYAFERCTKLEKIEIPHSVREIESHAFKDCSSLLEISLPFSLTDIKEFTFDKCKSLRKVEIPNSVTLIENNAFRDCESLRFVSIPKSDIKIGERAFCNCKLIK</sequence>
<dbReference type="Proteomes" id="UP001470230">
    <property type="component" value="Unassembled WGS sequence"/>
</dbReference>
<protein>
    <submittedName>
        <fullName evidence="2">Uncharacterized protein</fullName>
    </submittedName>
</protein>
<dbReference type="Pfam" id="PF13306">
    <property type="entry name" value="LRR_5"/>
    <property type="match status" value="1"/>
</dbReference>
<dbReference type="EMBL" id="JAPFFF010000029">
    <property type="protein sequence ID" value="KAK8846419.1"/>
    <property type="molecule type" value="Genomic_DNA"/>
</dbReference>
<keyword evidence="3" id="KW-1185">Reference proteome</keyword>
<dbReference type="InterPro" id="IPR053139">
    <property type="entry name" value="Surface_bspA-like"/>
</dbReference>
<dbReference type="InterPro" id="IPR032675">
    <property type="entry name" value="LRR_dom_sf"/>
</dbReference>
<reference evidence="2 3" key="1">
    <citation type="submission" date="2024-04" db="EMBL/GenBank/DDBJ databases">
        <title>Tritrichomonas musculus Genome.</title>
        <authorList>
            <person name="Alves-Ferreira E."/>
            <person name="Grigg M."/>
            <person name="Lorenzi H."/>
            <person name="Galac M."/>
        </authorList>
    </citation>
    <scope>NUCLEOTIDE SEQUENCE [LARGE SCALE GENOMIC DNA]</scope>
    <source>
        <strain evidence="2 3">EAF2021</strain>
    </source>
</reference>
<comment type="caution">
    <text evidence="2">The sequence shown here is derived from an EMBL/GenBank/DDBJ whole genome shotgun (WGS) entry which is preliminary data.</text>
</comment>
<gene>
    <name evidence="2" type="ORF">M9Y10_020437</name>
</gene>
<feature type="coiled-coil region" evidence="1">
    <location>
        <begin position="236"/>
        <end position="270"/>
    </location>
</feature>
<dbReference type="SUPFAM" id="SSF52058">
    <property type="entry name" value="L domain-like"/>
    <property type="match status" value="1"/>
</dbReference>
<accession>A0ABR2HI70</accession>
<dbReference type="PANTHER" id="PTHR45661">
    <property type="entry name" value="SURFACE ANTIGEN"/>
    <property type="match status" value="1"/>
</dbReference>
<organism evidence="2 3">
    <name type="scientific">Tritrichomonas musculus</name>
    <dbReference type="NCBI Taxonomy" id="1915356"/>
    <lineage>
        <taxon>Eukaryota</taxon>
        <taxon>Metamonada</taxon>
        <taxon>Parabasalia</taxon>
        <taxon>Tritrichomonadida</taxon>
        <taxon>Tritrichomonadidae</taxon>
        <taxon>Tritrichomonas</taxon>
    </lineage>
</organism>
<evidence type="ECO:0000313" key="2">
    <source>
        <dbReference type="EMBL" id="KAK8846419.1"/>
    </source>
</evidence>
<dbReference type="Gene3D" id="3.80.10.10">
    <property type="entry name" value="Ribonuclease Inhibitor"/>
    <property type="match status" value="2"/>
</dbReference>
<feature type="coiled-coil region" evidence="1">
    <location>
        <begin position="347"/>
        <end position="381"/>
    </location>
</feature>
<keyword evidence="1" id="KW-0175">Coiled coil</keyword>
<proteinExistence type="predicted"/>
<evidence type="ECO:0000313" key="3">
    <source>
        <dbReference type="Proteomes" id="UP001470230"/>
    </source>
</evidence>